<evidence type="ECO:0000313" key="2">
    <source>
        <dbReference type="Proteomes" id="UP001596302"/>
    </source>
</evidence>
<sequence length="67" mass="7226">MRSLTSNSSCRYLVTSSGERIGYDMCFAPDCMQHVSRCTCPQGPTPPHLGPGVEAVVEIPFEHISAA</sequence>
<protein>
    <submittedName>
        <fullName evidence="1">Uncharacterized protein</fullName>
    </submittedName>
</protein>
<gene>
    <name evidence="1" type="ORF">ACFQE5_02390</name>
</gene>
<organism evidence="1 2">
    <name type="scientific">Pseudonocardia hispaniensis</name>
    <dbReference type="NCBI Taxonomy" id="904933"/>
    <lineage>
        <taxon>Bacteria</taxon>
        <taxon>Bacillati</taxon>
        <taxon>Actinomycetota</taxon>
        <taxon>Actinomycetes</taxon>
        <taxon>Pseudonocardiales</taxon>
        <taxon>Pseudonocardiaceae</taxon>
        <taxon>Pseudonocardia</taxon>
    </lineage>
</organism>
<reference evidence="2" key="1">
    <citation type="journal article" date="2019" name="Int. J. Syst. Evol. Microbiol.">
        <title>The Global Catalogue of Microorganisms (GCM) 10K type strain sequencing project: providing services to taxonomists for standard genome sequencing and annotation.</title>
        <authorList>
            <consortium name="The Broad Institute Genomics Platform"/>
            <consortium name="The Broad Institute Genome Sequencing Center for Infectious Disease"/>
            <person name="Wu L."/>
            <person name="Ma J."/>
        </authorList>
    </citation>
    <scope>NUCLEOTIDE SEQUENCE [LARGE SCALE GENOMIC DNA]</scope>
    <source>
        <strain evidence="2">CCM 8391</strain>
    </source>
</reference>
<dbReference type="Proteomes" id="UP001596302">
    <property type="component" value="Unassembled WGS sequence"/>
</dbReference>
<dbReference type="RefSeq" id="WP_379582236.1">
    <property type="nucleotide sequence ID" value="NZ_JBHSQW010000006.1"/>
</dbReference>
<keyword evidence="2" id="KW-1185">Reference proteome</keyword>
<accession>A0ABW1IXU5</accession>
<evidence type="ECO:0000313" key="1">
    <source>
        <dbReference type="EMBL" id="MFC5993054.1"/>
    </source>
</evidence>
<comment type="caution">
    <text evidence="1">The sequence shown here is derived from an EMBL/GenBank/DDBJ whole genome shotgun (WGS) entry which is preliminary data.</text>
</comment>
<dbReference type="EMBL" id="JBHSQW010000006">
    <property type="protein sequence ID" value="MFC5993054.1"/>
    <property type="molecule type" value="Genomic_DNA"/>
</dbReference>
<proteinExistence type="predicted"/>
<name>A0ABW1IXU5_9PSEU</name>